<sequence length="63" mass="6799">MPDRIIISRAAIGGRFIVSFEPRTIAMPSLEFRAHADAKRCADARHAAHGWPIIDQTAEGGAA</sequence>
<gene>
    <name evidence="1" type="ORF">YP76_25430</name>
</gene>
<name>A0A0M3AHV5_9SPHN</name>
<comment type="caution">
    <text evidence="1">The sequence shown here is derived from an EMBL/GenBank/DDBJ whole genome shotgun (WGS) entry which is preliminary data.</text>
</comment>
<dbReference type="PATRIC" id="fig|56193.3.peg.5370"/>
<dbReference type="AlphaFoldDB" id="A0A0M3AHV5"/>
<protein>
    <submittedName>
        <fullName evidence="1">Uncharacterized protein</fullName>
    </submittedName>
</protein>
<reference evidence="1 2" key="1">
    <citation type="submission" date="2015-04" db="EMBL/GenBank/DDBJ databases">
        <title>Genome sequence of aromatic hydrocarbons-degrading Sphingobium chungbukense DJ77.</title>
        <authorList>
            <person name="Kim Y.-C."/>
            <person name="Chae J.-C."/>
        </authorList>
    </citation>
    <scope>NUCLEOTIDE SEQUENCE [LARGE SCALE GENOMIC DNA]</scope>
    <source>
        <strain evidence="1 2">DJ77</strain>
    </source>
</reference>
<dbReference type="STRING" id="56193.YP76_25430"/>
<evidence type="ECO:0000313" key="2">
    <source>
        <dbReference type="Proteomes" id="UP000033874"/>
    </source>
</evidence>
<dbReference type="EMBL" id="LBIC01000021">
    <property type="protein sequence ID" value="KKW89420.1"/>
    <property type="molecule type" value="Genomic_DNA"/>
</dbReference>
<organism evidence="1 2">
    <name type="scientific">Sphingobium chungbukense</name>
    <dbReference type="NCBI Taxonomy" id="56193"/>
    <lineage>
        <taxon>Bacteria</taxon>
        <taxon>Pseudomonadati</taxon>
        <taxon>Pseudomonadota</taxon>
        <taxon>Alphaproteobacteria</taxon>
        <taxon>Sphingomonadales</taxon>
        <taxon>Sphingomonadaceae</taxon>
        <taxon>Sphingobium</taxon>
    </lineage>
</organism>
<accession>A0A0M3AHV5</accession>
<keyword evidence="2" id="KW-1185">Reference proteome</keyword>
<dbReference type="Proteomes" id="UP000033874">
    <property type="component" value="Unassembled WGS sequence"/>
</dbReference>
<proteinExistence type="predicted"/>
<evidence type="ECO:0000313" key="1">
    <source>
        <dbReference type="EMBL" id="KKW89420.1"/>
    </source>
</evidence>